<dbReference type="EMBL" id="CAAALY010015787">
    <property type="protein sequence ID" value="VEL12773.1"/>
    <property type="molecule type" value="Genomic_DNA"/>
</dbReference>
<evidence type="ECO:0000259" key="4">
    <source>
        <dbReference type="Pfam" id="PF19270"/>
    </source>
</evidence>
<evidence type="ECO:0000313" key="5">
    <source>
        <dbReference type="EMBL" id="VEL12773.1"/>
    </source>
</evidence>
<comment type="caution">
    <text evidence="5">The sequence shown here is derived from an EMBL/GenBank/DDBJ whole genome shotgun (WGS) entry which is preliminary data.</text>
</comment>
<sequence>MFAFILDVIGSSFRRIYLELLIQHCDIRVCRGFFLLSRDPLIWRSICHKLWDARQIYQEVANGREDKKRRRQRRRQSFRKQDRSLVNSTEKFPAKAIVWRRLQPSEETPVGPLTLVLPSCELGGGHAVTILPPPTTPSASEFQGPTRCGYDSWFQLAMQQPRILFDGCYLSRVEYTRSTNCAEMGLERLLVVRYFRALRFLSSRRILFVNSPFSAIHIVNVLTNLARHLQSSVTCLPPTIFEMGQTEATDLRTMVLTEAESGESCNDDPTAGNSRQRQSRVDLKDSIMIGSYTFIGFDRVCFYVALCAALFTLYWLILVISLPMFWSLYRSVR</sequence>
<dbReference type="PANTHER" id="PTHR12874:SF9">
    <property type="entry name" value="F-BOX ONLY PROTEIN 48"/>
    <property type="match status" value="1"/>
</dbReference>
<dbReference type="GO" id="GO:0031146">
    <property type="term" value="P:SCF-dependent proteasomal ubiquitin-dependent protein catabolic process"/>
    <property type="evidence" value="ECO:0007669"/>
    <property type="project" value="TreeGrafter"/>
</dbReference>
<dbReference type="GO" id="GO:0005737">
    <property type="term" value="C:cytoplasm"/>
    <property type="evidence" value="ECO:0007669"/>
    <property type="project" value="TreeGrafter"/>
</dbReference>
<keyword evidence="3" id="KW-0472">Membrane</keyword>
<keyword evidence="1" id="KW-0833">Ubl conjugation pathway</keyword>
<dbReference type="InterPro" id="IPR045464">
    <property type="entry name" value="Hrt3/FBXO9_C"/>
</dbReference>
<dbReference type="Proteomes" id="UP000784294">
    <property type="component" value="Unassembled WGS sequence"/>
</dbReference>
<feature type="domain" description="F-box protein Hrt3/FBXO9 C-terminal" evidence="4">
    <location>
        <begin position="151"/>
        <end position="227"/>
    </location>
</feature>
<dbReference type="PANTHER" id="PTHR12874">
    <property type="entry name" value="F-BOX ONLY PROTEIN 48-RELATED"/>
    <property type="match status" value="1"/>
</dbReference>
<feature type="transmembrane region" description="Helical" evidence="3">
    <location>
        <begin position="302"/>
        <end position="329"/>
    </location>
</feature>
<protein>
    <recommendedName>
        <fullName evidence="4">F-box protein Hrt3/FBXO9 C-terminal domain-containing protein</fullName>
    </recommendedName>
</protein>
<evidence type="ECO:0000256" key="1">
    <source>
        <dbReference type="ARBA" id="ARBA00022786"/>
    </source>
</evidence>
<evidence type="ECO:0000256" key="3">
    <source>
        <dbReference type="SAM" id="Phobius"/>
    </source>
</evidence>
<evidence type="ECO:0000256" key="2">
    <source>
        <dbReference type="SAM" id="MobiDB-lite"/>
    </source>
</evidence>
<dbReference type="AlphaFoldDB" id="A0A3S5A1W3"/>
<keyword evidence="3" id="KW-0812">Transmembrane</keyword>
<name>A0A3S5A1W3_9PLAT</name>
<dbReference type="OrthoDB" id="2117972at2759"/>
<dbReference type="GO" id="GO:0019005">
    <property type="term" value="C:SCF ubiquitin ligase complex"/>
    <property type="evidence" value="ECO:0007669"/>
    <property type="project" value="TreeGrafter"/>
</dbReference>
<dbReference type="Pfam" id="PF19270">
    <property type="entry name" value="FBO_C"/>
    <property type="match status" value="1"/>
</dbReference>
<reference evidence="5" key="1">
    <citation type="submission" date="2018-11" db="EMBL/GenBank/DDBJ databases">
        <authorList>
            <consortium name="Pathogen Informatics"/>
        </authorList>
    </citation>
    <scope>NUCLEOTIDE SEQUENCE</scope>
</reference>
<feature type="region of interest" description="Disordered" evidence="2">
    <location>
        <begin position="63"/>
        <end position="87"/>
    </location>
</feature>
<organism evidence="5 6">
    <name type="scientific">Protopolystoma xenopodis</name>
    <dbReference type="NCBI Taxonomy" id="117903"/>
    <lineage>
        <taxon>Eukaryota</taxon>
        <taxon>Metazoa</taxon>
        <taxon>Spiralia</taxon>
        <taxon>Lophotrochozoa</taxon>
        <taxon>Platyhelminthes</taxon>
        <taxon>Monogenea</taxon>
        <taxon>Polyopisthocotylea</taxon>
        <taxon>Polystomatidea</taxon>
        <taxon>Polystomatidae</taxon>
        <taxon>Protopolystoma</taxon>
    </lineage>
</organism>
<keyword evidence="6" id="KW-1185">Reference proteome</keyword>
<accession>A0A3S5A1W3</accession>
<gene>
    <name evidence="5" type="ORF">PXEA_LOCUS6213</name>
</gene>
<keyword evidence="3" id="KW-1133">Transmembrane helix</keyword>
<evidence type="ECO:0000313" key="6">
    <source>
        <dbReference type="Proteomes" id="UP000784294"/>
    </source>
</evidence>
<feature type="compositionally biased region" description="Basic residues" evidence="2">
    <location>
        <begin position="67"/>
        <end position="78"/>
    </location>
</feature>
<proteinExistence type="predicted"/>